<accession>Q4RQT1</accession>
<protein>
    <submittedName>
        <fullName evidence="2">(spotted green pufferfish) hypothetical protein</fullName>
    </submittedName>
</protein>
<evidence type="ECO:0000313" key="2">
    <source>
        <dbReference type="EMBL" id="CAG09251.1"/>
    </source>
</evidence>
<gene>
    <name evidence="2" type="ORF">GSTENG00030472001</name>
</gene>
<name>Q4RQT1_TETNG</name>
<dbReference type="KEGG" id="tng:GSTEN00030472G001"/>
<proteinExistence type="predicted"/>
<evidence type="ECO:0000256" key="1">
    <source>
        <dbReference type="SAM" id="SignalP"/>
    </source>
</evidence>
<reference evidence="2" key="1">
    <citation type="journal article" date="2004" name="Nature">
        <title>Genome duplication in the teleost fish Tetraodon nigroviridis reveals the early vertebrate proto-karyotype.</title>
        <authorList>
            <person name="Jaillon O."/>
            <person name="Aury J.-M."/>
            <person name="Brunet F."/>
            <person name="Petit J.-L."/>
            <person name="Stange-Thomann N."/>
            <person name="Mauceli E."/>
            <person name="Bouneau L."/>
            <person name="Fischer C."/>
            <person name="Ozouf-Costaz C."/>
            <person name="Bernot A."/>
            <person name="Nicaud S."/>
            <person name="Jaffe D."/>
            <person name="Fisher S."/>
            <person name="Lutfalla G."/>
            <person name="Dossat C."/>
            <person name="Segurens B."/>
            <person name="Dasilva C."/>
            <person name="Salanoubat M."/>
            <person name="Levy M."/>
            <person name="Boudet N."/>
            <person name="Castellano S."/>
            <person name="Anthouard V."/>
            <person name="Jubin C."/>
            <person name="Castelli V."/>
            <person name="Katinka M."/>
            <person name="Vacherie B."/>
            <person name="Biemont C."/>
            <person name="Skalli Z."/>
            <person name="Cattolico L."/>
            <person name="Poulain J."/>
            <person name="De Berardinis V."/>
            <person name="Cruaud C."/>
            <person name="Duprat S."/>
            <person name="Brottier P."/>
            <person name="Coutanceau J.-P."/>
            <person name="Gouzy J."/>
            <person name="Parra G."/>
            <person name="Lardier G."/>
            <person name="Chapple C."/>
            <person name="McKernan K.J."/>
            <person name="McEwan P."/>
            <person name="Bosak S."/>
            <person name="Kellis M."/>
            <person name="Volff J.-N."/>
            <person name="Guigo R."/>
            <person name="Zody M.C."/>
            <person name="Mesirov J."/>
            <person name="Lindblad-Toh K."/>
            <person name="Birren B."/>
            <person name="Nusbaum C."/>
            <person name="Kahn D."/>
            <person name="Robinson-Rechavi M."/>
            <person name="Laudet V."/>
            <person name="Schachter V."/>
            <person name="Quetier F."/>
            <person name="Saurin W."/>
            <person name="Scarpelli C."/>
            <person name="Wincker P."/>
            <person name="Lander E.S."/>
            <person name="Weissenbach J."/>
            <person name="Roest Crollius H."/>
        </authorList>
    </citation>
    <scope>NUCLEOTIDE SEQUENCE [LARGE SCALE GENOMIC DNA]</scope>
</reference>
<feature type="chain" id="PRO_5004243200" evidence="1">
    <location>
        <begin position="25"/>
        <end position="96"/>
    </location>
</feature>
<dbReference type="EMBL" id="CAAE01015004">
    <property type="protein sequence ID" value="CAG09251.1"/>
    <property type="molecule type" value="Genomic_DNA"/>
</dbReference>
<reference evidence="2" key="2">
    <citation type="submission" date="2004-02" db="EMBL/GenBank/DDBJ databases">
        <authorList>
            <consortium name="Genoscope"/>
            <consortium name="Whitehead Institute Centre for Genome Research"/>
        </authorList>
    </citation>
    <scope>NUCLEOTIDE SEQUENCE</scope>
</reference>
<sequence>MTPTTAPCFFGFLLTCLFYRSSSSQSGELTAVRPRLPGAPPSCPRRVWQHTHQSYTLSPSLLLYFALYFGRGGRSLDDQPKTDLSVNLDCLRVGDT</sequence>
<dbReference type="AlphaFoldDB" id="Q4RQT1"/>
<keyword evidence="1" id="KW-0732">Signal</keyword>
<comment type="caution">
    <text evidence="2">The sequence shown here is derived from an EMBL/GenBank/DDBJ whole genome shotgun (WGS) entry which is preliminary data.</text>
</comment>
<organism evidence="2">
    <name type="scientific">Tetraodon nigroviridis</name>
    <name type="common">Spotted green pufferfish</name>
    <name type="synonym">Chelonodon nigroviridis</name>
    <dbReference type="NCBI Taxonomy" id="99883"/>
    <lineage>
        <taxon>Eukaryota</taxon>
        <taxon>Metazoa</taxon>
        <taxon>Chordata</taxon>
        <taxon>Craniata</taxon>
        <taxon>Vertebrata</taxon>
        <taxon>Euteleostomi</taxon>
        <taxon>Actinopterygii</taxon>
        <taxon>Neopterygii</taxon>
        <taxon>Teleostei</taxon>
        <taxon>Neoteleostei</taxon>
        <taxon>Acanthomorphata</taxon>
        <taxon>Eupercaria</taxon>
        <taxon>Tetraodontiformes</taxon>
        <taxon>Tetradontoidea</taxon>
        <taxon>Tetraodontidae</taxon>
        <taxon>Tetraodon</taxon>
    </lineage>
</organism>
<feature type="signal peptide" evidence="1">
    <location>
        <begin position="1"/>
        <end position="24"/>
    </location>
</feature>